<gene>
    <name evidence="4" type="ORF">GAH_01553</name>
</gene>
<keyword evidence="2" id="KW-0249">Electron transport</keyword>
<dbReference type="InterPro" id="IPR012336">
    <property type="entry name" value="Thioredoxin-like_fold"/>
</dbReference>
<dbReference type="Proteomes" id="UP000034723">
    <property type="component" value="Chromosome"/>
</dbReference>
<dbReference type="KEGG" id="gah:GAH_01553"/>
<dbReference type="GeneID" id="24804123"/>
<evidence type="ECO:0000256" key="1">
    <source>
        <dbReference type="ARBA" id="ARBA00007787"/>
    </source>
</evidence>
<dbReference type="RefSeq" id="WP_048095907.1">
    <property type="nucleotide sequence ID" value="NZ_CP011267.1"/>
</dbReference>
<dbReference type="STRING" id="113653.GAH_01553"/>
<protein>
    <submittedName>
        <fullName evidence="4">Glutaredoxin-like domain protein</fullName>
    </submittedName>
</protein>
<name>A0A0F7IE14_9EURY</name>
<dbReference type="CDD" id="cd02973">
    <property type="entry name" value="TRX_GRX_like"/>
    <property type="match status" value="1"/>
</dbReference>
<evidence type="ECO:0000313" key="5">
    <source>
        <dbReference type="Proteomes" id="UP000034723"/>
    </source>
</evidence>
<dbReference type="Pfam" id="PF13192">
    <property type="entry name" value="Thioredoxin_3"/>
    <property type="match status" value="1"/>
</dbReference>
<feature type="domain" description="Thioredoxin-like fold" evidence="3">
    <location>
        <begin position="136"/>
        <end position="211"/>
    </location>
</feature>
<dbReference type="PANTHER" id="PTHR37170">
    <property type="entry name" value="GLUTAREDOXIN-RELATED"/>
    <property type="match status" value="1"/>
</dbReference>
<keyword evidence="5" id="KW-1185">Reference proteome</keyword>
<sequence>MGLLREEDKKYLREEFEKILKDRVRLLLFSSEDEHCIYCKDTRQLLEEVAELSDKIELEVYDVKSDEAKERGVEYAPTIILTDESDELDSRVKFTGIPSGYEFTTLIKDIMFVSTRQLEISDATIQTLQDVKSNLKIEVYVTPSCPYCPRAVLVAHQFAMVSEKIVAEMVESLEFPSLADKWGVMGVPHTVIKNLDKGNVVQFVGAYPETHVINFVKDADEGKEVDMR</sequence>
<proteinExistence type="inferred from homology"/>
<dbReference type="NCBIfam" id="TIGR02187">
    <property type="entry name" value="PDO_seleno_TRX"/>
    <property type="match status" value="1"/>
</dbReference>
<dbReference type="HOGENOM" id="CLU_082677_0_0_2"/>
<dbReference type="InParanoid" id="A0A0F7IE14"/>
<evidence type="ECO:0000256" key="2">
    <source>
        <dbReference type="ARBA" id="ARBA00022982"/>
    </source>
</evidence>
<dbReference type="OrthoDB" id="35385at2157"/>
<dbReference type="SUPFAM" id="SSF52833">
    <property type="entry name" value="Thioredoxin-like"/>
    <property type="match status" value="2"/>
</dbReference>
<accession>A0A0F7IE14</accession>
<reference evidence="4 5" key="1">
    <citation type="submission" date="2015-04" db="EMBL/GenBank/DDBJ databases">
        <title>The complete genome sequence of the hyperthermophilic, obligate iron-reducing archaeon Geoglobus ahangari strain 234T.</title>
        <authorList>
            <person name="Manzella M.P."/>
            <person name="Holmes D.E."/>
            <person name="Rocheleau J.M."/>
            <person name="Chung A."/>
            <person name="Reguera G."/>
            <person name="Kashefi K."/>
        </authorList>
    </citation>
    <scope>NUCLEOTIDE SEQUENCE [LARGE SCALE GENOMIC DNA]</scope>
    <source>
        <strain evidence="4 5">234</strain>
    </source>
</reference>
<evidence type="ECO:0000259" key="3">
    <source>
        <dbReference type="Pfam" id="PF13192"/>
    </source>
</evidence>
<dbReference type="AlphaFoldDB" id="A0A0F7IE14"/>
<organism evidence="4 5">
    <name type="scientific">Geoglobus ahangari</name>
    <dbReference type="NCBI Taxonomy" id="113653"/>
    <lineage>
        <taxon>Archaea</taxon>
        <taxon>Methanobacteriati</taxon>
        <taxon>Methanobacteriota</taxon>
        <taxon>Archaeoglobi</taxon>
        <taxon>Archaeoglobales</taxon>
        <taxon>Archaeoglobaceae</taxon>
        <taxon>Geoglobus</taxon>
    </lineage>
</organism>
<evidence type="ECO:0000313" key="4">
    <source>
        <dbReference type="EMBL" id="AKG91159.1"/>
    </source>
</evidence>
<comment type="similarity">
    <text evidence="1">Belongs to the glutaredoxin family.</text>
</comment>
<dbReference type="EMBL" id="CP011267">
    <property type="protein sequence ID" value="AKG91159.1"/>
    <property type="molecule type" value="Genomic_DNA"/>
</dbReference>
<dbReference type="Gene3D" id="3.40.30.10">
    <property type="entry name" value="Glutaredoxin"/>
    <property type="match status" value="2"/>
</dbReference>
<keyword evidence="2" id="KW-0813">Transport</keyword>
<dbReference type="PROSITE" id="PS51354">
    <property type="entry name" value="GLUTAREDOXIN_2"/>
    <property type="match status" value="1"/>
</dbReference>
<dbReference type="InterPro" id="IPR011903">
    <property type="entry name" value="TON_0319-like"/>
</dbReference>
<dbReference type="InterPro" id="IPR036249">
    <property type="entry name" value="Thioredoxin-like_sf"/>
</dbReference>
<dbReference type="PANTHER" id="PTHR37170:SF1">
    <property type="entry name" value="GLUTAREDOXIN-LIKE PROTEIN"/>
    <property type="match status" value="1"/>
</dbReference>